<keyword evidence="2" id="KW-1185">Reference proteome</keyword>
<name>A0AAV4M8W0_CAEEX</name>
<protein>
    <submittedName>
        <fullName evidence="1">Uncharacterized protein</fullName>
    </submittedName>
</protein>
<proteinExistence type="predicted"/>
<organism evidence="1 2">
    <name type="scientific">Caerostris extrusa</name>
    <name type="common">Bark spider</name>
    <name type="synonym">Caerostris bankana</name>
    <dbReference type="NCBI Taxonomy" id="172846"/>
    <lineage>
        <taxon>Eukaryota</taxon>
        <taxon>Metazoa</taxon>
        <taxon>Ecdysozoa</taxon>
        <taxon>Arthropoda</taxon>
        <taxon>Chelicerata</taxon>
        <taxon>Arachnida</taxon>
        <taxon>Araneae</taxon>
        <taxon>Araneomorphae</taxon>
        <taxon>Entelegynae</taxon>
        <taxon>Araneoidea</taxon>
        <taxon>Araneidae</taxon>
        <taxon>Caerostris</taxon>
    </lineage>
</organism>
<gene>
    <name evidence="1" type="ORF">CEXT_646361</name>
</gene>
<accession>A0AAV4M8W0</accession>
<evidence type="ECO:0000313" key="1">
    <source>
        <dbReference type="EMBL" id="GIX68799.1"/>
    </source>
</evidence>
<evidence type="ECO:0000313" key="2">
    <source>
        <dbReference type="Proteomes" id="UP001054945"/>
    </source>
</evidence>
<reference evidence="1 2" key="1">
    <citation type="submission" date="2021-06" db="EMBL/GenBank/DDBJ databases">
        <title>Caerostris extrusa draft genome.</title>
        <authorList>
            <person name="Kono N."/>
            <person name="Arakawa K."/>
        </authorList>
    </citation>
    <scope>NUCLEOTIDE SEQUENCE [LARGE SCALE GENOMIC DNA]</scope>
</reference>
<dbReference type="EMBL" id="BPLR01002001">
    <property type="protein sequence ID" value="GIX68799.1"/>
    <property type="molecule type" value="Genomic_DNA"/>
</dbReference>
<dbReference type="Proteomes" id="UP001054945">
    <property type="component" value="Unassembled WGS sequence"/>
</dbReference>
<sequence>MEKVCDVTHMWPNMGKYECGYSIKTTAVECHPNLSLLGKMRVKFYRRKAVSTLGTIIRALCNNKPTISLKGTAIRTIVKDCLR</sequence>
<dbReference type="AlphaFoldDB" id="A0AAV4M8W0"/>
<comment type="caution">
    <text evidence="1">The sequence shown here is derived from an EMBL/GenBank/DDBJ whole genome shotgun (WGS) entry which is preliminary data.</text>
</comment>